<keyword evidence="2" id="KW-0521">NADP</keyword>
<evidence type="ECO:0000256" key="2">
    <source>
        <dbReference type="ARBA" id="ARBA00022857"/>
    </source>
</evidence>
<evidence type="ECO:0000256" key="3">
    <source>
        <dbReference type="ARBA" id="ARBA00023002"/>
    </source>
</evidence>
<feature type="domain" description="NmrA-like" evidence="4">
    <location>
        <begin position="84"/>
        <end position="281"/>
    </location>
</feature>
<protein>
    <recommendedName>
        <fullName evidence="4">NmrA-like domain-containing protein</fullName>
    </recommendedName>
</protein>
<name>A0AAV9LGK3_9SOLN</name>
<reference evidence="5 6" key="1">
    <citation type="submission" date="2023-10" db="EMBL/GenBank/DDBJ databases">
        <title>Genome-Wide Identification Analysis in wild type Solanum Pinnatisectum Reveals Some Genes Defensing Phytophthora Infestans.</title>
        <authorList>
            <person name="Sun C."/>
        </authorList>
    </citation>
    <scope>NUCLEOTIDE SEQUENCE [LARGE SCALE GENOMIC DNA]</scope>
    <source>
        <strain evidence="5">LQN</strain>
        <tissue evidence="5">Leaf</tissue>
    </source>
</reference>
<dbReference type="SUPFAM" id="SSF51735">
    <property type="entry name" value="NAD(P)-binding Rossmann-fold domains"/>
    <property type="match status" value="1"/>
</dbReference>
<dbReference type="Pfam" id="PF05368">
    <property type="entry name" value="NmrA"/>
    <property type="match status" value="2"/>
</dbReference>
<dbReference type="Proteomes" id="UP001311915">
    <property type="component" value="Unassembled WGS sequence"/>
</dbReference>
<gene>
    <name evidence="5" type="ORF">R3W88_027218</name>
</gene>
<dbReference type="InterPro" id="IPR050608">
    <property type="entry name" value="NmrA-type/Isoflavone_red_sf"/>
</dbReference>
<dbReference type="Gene3D" id="3.40.50.720">
    <property type="entry name" value="NAD(P)-binding Rossmann-like Domain"/>
    <property type="match status" value="1"/>
</dbReference>
<evidence type="ECO:0000313" key="5">
    <source>
        <dbReference type="EMBL" id="KAK4724439.1"/>
    </source>
</evidence>
<feature type="domain" description="NmrA-like" evidence="4">
    <location>
        <begin position="4"/>
        <end position="83"/>
    </location>
</feature>
<dbReference type="CDD" id="cd05259">
    <property type="entry name" value="PCBER_SDR_a"/>
    <property type="match status" value="1"/>
</dbReference>
<dbReference type="InterPro" id="IPR036291">
    <property type="entry name" value="NAD(P)-bd_dom_sf"/>
</dbReference>
<evidence type="ECO:0000313" key="6">
    <source>
        <dbReference type="Proteomes" id="UP001311915"/>
    </source>
</evidence>
<dbReference type="AlphaFoldDB" id="A0AAV9LGK3"/>
<organism evidence="5 6">
    <name type="scientific">Solanum pinnatisectum</name>
    <name type="common">tansyleaf nightshade</name>
    <dbReference type="NCBI Taxonomy" id="50273"/>
    <lineage>
        <taxon>Eukaryota</taxon>
        <taxon>Viridiplantae</taxon>
        <taxon>Streptophyta</taxon>
        <taxon>Embryophyta</taxon>
        <taxon>Tracheophyta</taxon>
        <taxon>Spermatophyta</taxon>
        <taxon>Magnoliopsida</taxon>
        <taxon>eudicotyledons</taxon>
        <taxon>Gunneridae</taxon>
        <taxon>Pentapetalae</taxon>
        <taxon>asterids</taxon>
        <taxon>lamiids</taxon>
        <taxon>Solanales</taxon>
        <taxon>Solanaceae</taxon>
        <taxon>Solanoideae</taxon>
        <taxon>Solaneae</taxon>
        <taxon>Solanum</taxon>
    </lineage>
</organism>
<dbReference type="InterPro" id="IPR045312">
    <property type="entry name" value="PCBER-like"/>
</dbReference>
<dbReference type="EMBL" id="JAWPEI010000006">
    <property type="protein sequence ID" value="KAK4724439.1"/>
    <property type="molecule type" value="Genomic_DNA"/>
</dbReference>
<accession>A0AAV9LGK3</accession>
<evidence type="ECO:0000259" key="4">
    <source>
        <dbReference type="Pfam" id="PF05368"/>
    </source>
</evidence>
<dbReference type="PANTHER" id="PTHR43349:SF35">
    <property type="entry name" value="PHENYLCOUMARAN BENZYLIC ETHER REDUCTASE 1"/>
    <property type="match status" value="1"/>
</dbReference>
<dbReference type="InterPro" id="IPR008030">
    <property type="entry name" value="NmrA-like"/>
</dbReference>
<evidence type="ECO:0000256" key="1">
    <source>
        <dbReference type="ARBA" id="ARBA00005725"/>
    </source>
</evidence>
<keyword evidence="6" id="KW-1185">Reference proteome</keyword>
<comment type="similarity">
    <text evidence="1">Belongs to the NmrA-type oxidoreductase family. Isoflavone reductase subfamily.</text>
</comment>
<comment type="caution">
    <text evidence="5">The sequence shown here is derived from an EMBL/GenBank/DDBJ whole genome shotgun (WGS) entry which is preliminary data.</text>
</comment>
<proteinExistence type="inferred from homology"/>
<dbReference type="Gene3D" id="3.90.25.10">
    <property type="entry name" value="UDP-galactose 4-epimerase, domain 1"/>
    <property type="match status" value="1"/>
</dbReference>
<dbReference type="PANTHER" id="PTHR43349">
    <property type="entry name" value="PINORESINOL REDUCTASE-RELATED"/>
    <property type="match status" value="1"/>
</dbReference>
<sequence>MAGKSRILFIGGTGYIGKFIVEASAKAGHHTFVLVRESTLSNPNKTKLIDTFKSFGVNFVHGDLYDHESLVKAIKQVDVVISTRFFPSEFGNDVDRVHAVEPAKTAFNTKAQIRRFVEAEGIPFTYVATFFFAGYSLPNLAQPGAAGPPNDKIVILGDGNTKAVFNKEEDIGTYTIKAVDDPKTLNKILYIKPPHNIITLNELVSLWEKKTGKNLERIYVPEEQVLKNIQEASVPLNVGLSIYHTAFVKGDHTNFEIEPSFGVEASEVYPDVKYTPIDEILNQYV</sequence>
<dbReference type="GO" id="GO:0016491">
    <property type="term" value="F:oxidoreductase activity"/>
    <property type="evidence" value="ECO:0007669"/>
    <property type="project" value="UniProtKB-KW"/>
</dbReference>
<keyword evidence="3" id="KW-0560">Oxidoreductase</keyword>